<dbReference type="NCBIfam" id="NF004418">
    <property type="entry name" value="PRK05761.1-4"/>
    <property type="match status" value="1"/>
</dbReference>
<dbReference type="SMART" id="SM00486">
    <property type="entry name" value="POLBc"/>
    <property type="match status" value="1"/>
</dbReference>
<reference evidence="9 10" key="1">
    <citation type="submission" date="2015-08" db="EMBL/GenBank/DDBJ databases">
        <title>Genomes of Isolates from Cabo Rojo, PR.</title>
        <authorList>
            <person name="Sanchez-Nieves R.L."/>
            <person name="Montalvo-Rodriguez R."/>
        </authorList>
    </citation>
    <scope>NUCLEOTIDE SEQUENCE [LARGE SCALE GENOMIC DNA]</scope>
    <source>
        <strain evidence="9 10">5</strain>
    </source>
</reference>
<gene>
    <name evidence="9" type="ORF">AMR74_10275</name>
</gene>
<dbReference type="InterPro" id="IPR043502">
    <property type="entry name" value="DNA/RNA_pol_sf"/>
</dbReference>
<dbReference type="Gene3D" id="1.10.287.690">
    <property type="entry name" value="Helix hairpin bin"/>
    <property type="match status" value="1"/>
</dbReference>
<keyword evidence="10" id="KW-1185">Reference proteome</keyword>
<keyword evidence="3" id="KW-0808">Transferase</keyword>
<dbReference type="Gene3D" id="3.90.1600.10">
    <property type="entry name" value="Palm domain of DNA polymerase"/>
    <property type="match status" value="1"/>
</dbReference>
<dbReference type="InterPro" id="IPR006172">
    <property type="entry name" value="DNA-dir_DNA_pol_B"/>
</dbReference>
<evidence type="ECO:0000256" key="1">
    <source>
        <dbReference type="ARBA" id="ARBA00005755"/>
    </source>
</evidence>
<dbReference type="AlphaFoldDB" id="A0A0N0UAB1"/>
<dbReference type="Pfam" id="PF00136">
    <property type="entry name" value="DNA_pol_B"/>
    <property type="match status" value="1"/>
</dbReference>
<keyword evidence="4" id="KW-0548">Nucleotidyltransferase</keyword>
<dbReference type="Gene3D" id="1.10.132.60">
    <property type="entry name" value="DNA polymerase family B, C-terminal domain"/>
    <property type="match status" value="1"/>
</dbReference>
<proteinExistence type="inferred from homology"/>
<evidence type="ECO:0000256" key="7">
    <source>
        <dbReference type="ARBA" id="ARBA00049244"/>
    </source>
</evidence>
<dbReference type="EMBL" id="LIST01000004">
    <property type="protein sequence ID" value="KOX95934.1"/>
    <property type="molecule type" value="Genomic_DNA"/>
</dbReference>
<dbReference type="InterPro" id="IPR006134">
    <property type="entry name" value="DNA-dir_DNA_pol_B_multi_dom"/>
</dbReference>
<protein>
    <recommendedName>
        <fullName evidence="2">DNA-directed DNA polymerase</fullName>
        <ecNumber evidence="2">2.7.7.7</ecNumber>
    </recommendedName>
</protein>
<comment type="catalytic activity">
    <reaction evidence="7">
        <text>DNA(n) + a 2'-deoxyribonucleoside 5'-triphosphate = DNA(n+1) + diphosphate</text>
        <dbReference type="Rhea" id="RHEA:22508"/>
        <dbReference type="Rhea" id="RHEA-COMP:17339"/>
        <dbReference type="Rhea" id="RHEA-COMP:17340"/>
        <dbReference type="ChEBI" id="CHEBI:33019"/>
        <dbReference type="ChEBI" id="CHEBI:61560"/>
        <dbReference type="ChEBI" id="CHEBI:173112"/>
        <dbReference type="EC" id="2.7.7.7"/>
    </reaction>
</comment>
<dbReference type="InterPro" id="IPR023211">
    <property type="entry name" value="DNA_pol_palm_dom_sf"/>
</dbReference>
<evidence type="ECO:0000313" key="9">
    <source>
        <dbReference type="EMBL" id="KOX95934.1"/>
    </source>
</evidence>
<name>A0A0N0UAB1_9EURY</name>
<dbReference type="GO" id="GO:0006261">
    <property type="term" value="P:DNA-templated DNA replication"/>
    <property type="evidence" value="ECO:0007669"/>
    <property type="project" value="TreeGrafter"/>
</dbReference>
<sequence length="728" mass="80651">MTLTLEYLGDGRVARWTLTPDGAAREVHEAHHPTLFVGDSVDDLYGRSGGPDPAPPSRDGLSDALRELWSFLDGQEAIERLSVESHRQTFRTAARPLLRVDAASIEAVRMVANRVRQFGQPDTYTCYNVDFTRQLRFCLETDTRAAPDRSARDLRTLHLNFPRHESDIESLPQLAVEGDCVGSSPGETISGVQAALDDHDPDVLVVSTAALVPLLFEAADVYGVDLKLGRRDGYTTLAGESTYTSYGTVGHSPARYTVPGRVIVDEANSFFYHESGLEGCLDLVERSGLPLQELGWASIGRVLTAMQIREARDCDVLVPWRAWRPELFKRASTLDDADRGGTTFAPDVGLHEDVHELDFASLYPNIIRTRNISPETVRCGCCDTDDVPGLDYSVCDRDGYLPEVLGPLIDARSEIKEEIPDVAGDERERLEAASSAIKWILVSCFGYQGFSNAKFGRIECHEAINAYARELLLDAKSTLEEAGWRVVHGIVDSIWVTPADDREQRPLEVVAAEISAEAGIELEYECAFEWVAFCPTRNGESGALTRYFGKRRGEAYPEAGLGDALKTRGIEGRQRSTPAWVEEVQSEALRVFDETRSPEAVCDVLRRHLRELREGGVDPSALVVDNRVSKDVDQYSMETLTVAALKRAQIEGSGLAPGQTVRYVVVDADARGASRVRLEFEAVPRYDTGWYEDIAVRAVESVLAPVGWREKEIRQYLSETKDETLASF</sequence>
<dbReference type="PANTHER" id="PTHR10322">
    <property type="entry name" value="DNA POLYMERASE CATALYTIC SUBUNIT"/>
    <property type="match status" value="1"/>
</dbReference>
<dbReference type="GO" id="GO:0000166">
    <property type="term" value="F:nucleotide binding"/>
    <property type="evidence" value="ECO:0007669"/>
    <property type="project" value="InterPro"/>
</dbReference>
<dbReference type="InterPro" id="IPR050240">
    <property type="entry name" value="DNA_pol_type-B"/>
</dbReference>
<evidence type="ECO:0000259" key="8">
    <source>
        <dbReference type="Pfam" id="PF00136"/>
    </source>
</evidence>
<evidence type="ECO:0000256" key="2">
    <source>
        <dbReference type="ARBA" id="ARBA00012417"/>
    </source>
</evidence>
<comment type="similarity">
    <text evidence="1">Belongs to the DNA polymerase type-B family.</text>
</comment>
<accession>A0A0N0UAB1</accession>
<dbReference type="GO" id="GO:0003677">
    <property type="term" value="F:DNA binding"/>
    <property type="evidence" value="ECO:0007669"/>
    <property type="project" value="UniProtKB-KW"/>
</dbReference>
<evidence type="ECO:0000256" key="3">
    <source>
        <dbReference type="ARBA" id="ARBA00022679"/>
    </source>
</evidence>
<dbReference type="RefSeq" id="WP_053771981.1">
    <property type="nucleotide sequence ID" value="NZ_LIST01000004.1"/>
</dbReference>
<dbReference type="EC" id="2.7.7.7" evidence="2"/>
<feature type="domain" description="DNA-directed DNA polymerase family B multifunctional" evidence="8">
    <location>
        <begin position="333"/>
        <end position="486"/>
    </location>
</feature>
<evidence type="ECO:0000256" key="6">
    <source>
        <dbReference type="ARBA" id="ARBA00023125"/>
    </source>
</evidence>
<organism evidence="9 10">
    <name type="scientific">Halorubrum tropicale</name>
    <dbReference type="NCBI Taxonomy" id="1765655"/>
    <lineage>
        <taxon>Archaea</taxon>
        <taxon>Methanobacteriati</taxon>
        <taxon>Methanobacteriota</taxon>
        <taxon>Stenosarchaea group</taxon>
        <taxon>Halobacteria</taxon>
        <taxon>Halobacteriales</taxon>
        <taxon>Haloferacaceae</taxon>
        <taxon>Halorubrum</taxon>
    </lineage>
</organism>
<evidence type="ECO:0000256" key="5">
    <source>
        <dbReference type="ARBA" id="ARBA00022932"/>
    </source>
</evidence>
<evidence type="ECO:0000256" key="4">
    <source>
        <dbReference type="ARBA" id="ARBA00022695"/>
    </source>
</evidence>
<dbReference type="PATRIC" id="fig|1705389.3.peg.3554"/>
<dbReference type="OrthoDB" id="8639at2157"/>
<keyword evidence="6" id="KW-0238">DNA-binding</keyword>
<dbReference type="GO" id="GO:0003887">
    <property type="term" value="F:DNA-directed DNA polymerase activity"/>
    <property type="evidence" value="ECO:0007669"/>
    <property type="project" value="UniProtKB-KW"/>
</dbReference>
<dbReference type="Proteomes" id="UP000037747">
    <property type="component" value="Unassembled WGS sequence"/>
</dbReference>
<comment type="caution">
    <text evidence="9">The sequence shown here is derived from an EMBL/GenBank/DDBJ whole genome shotgun (WGS) entry which is preliminary data.</text>
</comment>
<dbReference type="STRING" id="1765655.AMR74_10275"/>
<dbReference type="SUPFAM" id="SSF56672">
    <property type="entry name" value="DNA/RNA polymerases"/>
    <property type="match status" value="1"/>
</dbReference>
<evidence type="ECO:0000313" key="10">
    <source>
        <dbReference type="Proteomes" id="UP000037747"/>
    </source>
</evidence>
<dbReference type="PANTHER" id="PTHR10322:SF23">
    <property type="entry name" value="DNA POLYMERASE DELTA CATALYTIC SUBUNIT"/>
    <property type="match status" value="1"/>
</dbReference>
<dbReference type="InterPro" id="IPR042087">
    <property type="entry name" value="DNA_pol_B_thumb"/>
</dbReference>
<keyword evidence="5" id="KW-0239">DNA-directed DNA polymerase</keyword>